<dbReference type="InterPro" id="IPR011712">
    <property type="entry name" value="Sig_transdc_His_kin_sub3_dim/P"/>
</dbReference>
<dbReference type="SUPFAM" id="SSF55874">
    <property type="entry name" value="ATPase domain of HSP90 chaperone/DNA topoisomerase II/histidine kinase"/>
    <property type="match status" value="1"/>
</dbReference>
<dbReference type="EC" id="2.7.13.3" evidence="2"/>
<gene>
    <name evidence="9" type="ORF">ACFSUE_14395</name>
</gene>
<dbReference type="EMBL" id="JBHUMQ010000031">
    <property type="protein sequence ID" value="MFD2694803.1"/>
    <property type="molecule type" value="Genomic_DNA"/>
</dbReference>
<dbReference type="Gene3D" id="1.20.5.1930">
    <property type="match status" value="1"/>
</dbReference>
<dbReference type="InterPro" id="IPR050482">
    <property type="entry name" value="Sensor_HK_TwoCompSys"/>
</dbReference>
<dbReference type="PANTHER" id="PTHR24421">
    <property type="entry name" value="NITRATE/NITRITE SENSOR PROTEIN NARX-RELATED"/>
    <property type="match status" value="1"/>
</dbReference>
<evidence type="ECO:0000259" key="8">
    <source>
        <dbReference type="Pfam" id="PF07730"/>
    </source>
</evidence>
<dbReference type="Proteomes" id="UP001597399">
    <property type="component" value="Unassembled WGS sequence"/>
</dbReference>
<evidence type="ECO:0000256" key="5">
    <source>
        <dbReference type="ARBA" id="ARBA00023012"/>
    </source>
</evidence>
<organism evidence="9 10">
    <name type="scientific">Sporolactobacillus shoreicorticis</name>
    <dbReference type="NCBI Taxonomy" id="1923877"/>
    <lineage>
        <taxon>Bacteria</taxon>
        <taxon>Bacillati</taxon>
        <taxon>Bacillota</taxon>
        <taxon>Bacilli</taxon>
        <taxon>Bacillales</taxon>
        <taxon>Sporolactobacillaceae</taxon>
        <taxon>Sporolactobacillus</taxon>
    </lineage>
</organism>
<feature type="transmembrane region" description="Helical" evidence="6">
    <location>
        <begin position="104"/>
        <end position="122"/>
    </location>
</feature>
<feature type="domain" description="Histidine kinase/HSP90-like ATPase" evidence="7">
    <location>
        <begin position="276"/>
        <end position="366"/>
    </location>
</feature>
<dbReference type="PANTHER" id="PTHR24421:SF63">
    <property type="entry name" value="SENSOR HISTIDINE KINASE DESK"/>
    <property type="match status" value="1"/>
</dbReference>
<dbReference type="CDD" id="cd16917">
    <property type="entry name" value="HATPase_UhpB-NarQ-NarX-like"/>
    <property type="match status" value="1"/>
</dbReference>
<reference evidence="10" key="1">
    <citation type="journal article" date="2019" name="Int. J. Syst. Evol. Microbiol.">
        <title>The Global Catalogue of Microorganisms (GCM) 10K type strain sequencing project: providing services to taxonomists for standard genome sequencing and annotation.</title>
        <authorList>
            <consortium name="The Broad Institute Genomics Platform"/>
            <consortium name="The Broad Institute Genome Sequencing Center for Infectious Disease"/>
            <person name="Wu L."/>
            <person name="Ma J."/>
        </authorList>
    </citation>
    <scope>NUCLEOTIDE SEQUENCE [LARGE SCALE GENOMIC DNA]</scope>
    <source>
        <strain evidence="10">TISTR 2466</strain>
    </source>
</reference>
<evidence type="ECO:0000256" key="4">
    <source>
        <dbReference type="ARBA" id="ARBA00022777"/>
    </source>
</evidence>
<keyword evidence="6" id="KW-1133">Transmembrane helix</keyword>
<keyword evidence="5" id="KW-0902">Two-component regulatory system</keyword>
<accession>A0ABW5S5B4</accession>
<evidence type="ECO:0000256" key="1">
    <source>
        <dbReference type="ARBA" id="ARBA00000085"/>
    </source>
</evidence>
<evidence type="ECO:0000313" key="10">
    <source>
        <dbReference type="Proteomes" id="UP001597399"/>
    </source>
</evidence>
<evidence type="ECO:0000313" key="9">
    <source>
        <dbReference type="EMBL" id="MFD2694803.1"/>
    </source>
</evidence>
<proteinExistence type="predicted"/>
<dbReference type="RefSeq" id="WP_253061982.1">
    <property type="nucleotide sequence ID" value="NZ_JAMXWM010000011.1"/>
</dbReference>
<feature type="transmembrane region" description="Helical" evidence="6">
    <location>
        <begin position="12"/>
        <end position="30"/>
    </location>
</feature>
<evidence type="ECO:0000256" key="2">
    <source>
        <dbReference type="ARBA" id="ARBA00012438"/>
    </source>
</evidence>
<feature type="transmembrane region" description="Helical" evidence="6">
    <location>
        <begin position="37"/>
        <end position="56"/>
    </location>
</feature>
<keyword evidence="6" id="KW-0472">Membrane</keyword>
<dbReference type="InterPro" id="IPR036890">
    <property type="entry name" value="HATPase_C_sf"/>
</dbReference>
<feature type="domain" description="Signal transduction histidine kinase subgroup 3 dimerisation and phosphoacceptor" evidence="8">
    <location>
        <begin position="176"/>
        <end position="241"/>
    </location>
</feature>
<dbReference type="Pfam" id="PF07730">
    <property type="entry name" value="HisKA_3"/>
    <property type="match status" value="1"/>
</dbReference>
<dbReference type="Gene3D" id="3.30.565.10">
    <property type="entry name" value="Histidine kinase-like ATPase, C-terminal domain"/>
    <property type="match status" value="1"/>
</dbReference>
<comment type="catalytic activity">
    <reaction evidence="1">
        <text>ATP + protein L-histidine = ADP + protein N-phospho-L-histidine.</text>
        <dbReference type="EC" id="2.7.13.3"/>
    </reaction>
</comment>
<dbReference type="GO" id="GO:0016301">
    <property type="term" value="F:kinase activity"/>
    <property type="evidence" value="ECO:0007669"/>
    <property type="project" value="UniProtKB-KW"/>
</dbReference>
<feature type="transmembrane region" description="Helical" evidence="6">
    <location>
        <begin position="134"/>
        <end position="151"/>
    </location>
</feature>
<name>A0ABW5S5B4_9BACL</name>
<sequence length="374" mass="42508">MKLFPKATGPYPYLWLLIIFPQFFIIVSYADHRLEQVIGLIAGIGLIYIFRQMYWLEYTVLLIHFLLAITILAALSVTLNSETMLFFLIGFVFLFGYIERVRDLVIGIVGLAAAFLFVAQILDGNLLAFVSHDQFFFLLIEIAIPIAIFSHNRTRNLHDQLAQANEQIVALVKEQERGRFARDLHDTLGHTLTMIILKSELALRLIEKDTNRAKSEIGEIEQISRSALNQTRELVASTRHHSLAEELNETKHFLETKGISVTIHKPETWPQLRIDDETMLSLAFLEGITNVVRHSNARKCAIRAVTDDHKLFLEINDDGIGICGKDSKGNGLHTMRERMRLIGGTVTLDLQTKDKGTRLCFSLPLNEKKVGKEK</sequence>
<comment type="caution">
    <text evidence="9">The sequence shown here is derived from an EMBL/GenBank/DDBJ whole genome shotgun (WGS) entry which is preliminary data.</text>
</comment>
<evidence type="ECO:0000256" key="6">
    <source>
        <dbReference type="SAM" id="Phobius"/>
    </source>
</evidence>
<dbReference type="InterPro" id="IPR003594">
    <property type="entry name" value="HATPase_dom"/>
</dbReference>
<keyword evidence="6" id="KW-0812">Transmembrane</keyword>
<keyword evidence="3" id="KW-0808">Transferase</keyword>
<evidence type="ECO:0000259" key="7">
    <source>
        <dbReference type="Pfam" id="PF02518"/>
    </source>
</evidence>
<evidence type="ECO:0000256" key="3">
    <source>
        <dbReference type="ARBA" id="ARBA00022679"/>
    </source>
</evidence>
<protein>
    <recommendedName>
        <fullName evidence="2">histidine kinase</fullName>
        <ecNumber evidence="2">2.7.13.3</ecNumber>
    </recommendedName>
</protein>
<dbReference type="Pfam" id="PF02518">
    <property type="entry name" value="HATPase_c"/>
    <property type="match status" value="1"/>
</dbReference>
<keyword evidence="4 9" id="KW-0418">Kinase</keyword>
<feature type="transmembrane region" description="Helical" evidence="6">
    <location>
        <begin position="62"/>
        <end position="95"/>
    </location>
</feature>
<keyword evidence="10" id="KW-1185">Reference proteome</keyword>